<dbReference type="Proteomes" id="UP000502756">
    <property type="component" value="Chromosome"/>
</dbReference>
<evidence type="ECO:0000313" key="2">
    <source>
        <dbReference type="Proteomes" id="UP000502756"/>
    </source>
</evidence>
<dbReference type="AlphaFoldDB" id="A0A6M5Y9A4"/>
<sequence>MSIRSLLYLIFCGACMLLLIQCKKIDSEAPKAEGFDPPIAPTPSYLAGTLTFPLSELQAKINETLDPVLVGKKSQKGLRVSFFPFSVIRSGPVEIQYSNQQIQFSAPLQVQLRRPLSSKKDTISDSPFCELQVNFMSPLTLTSEWRMKSHVHFDNYKWITKPKLNILGIKISLVNFAQKILDKHQTDIETAIDTAIYKELRLDELVRPIWRDLQKPLRIDKQYGLWLIPKPVRVAASPISGDNTHITTPLLITFNTETKLSPEEPDYPVTPLPRLEKREQIPEQADLHLLSSIPYADINRMLDRTLQNKQIKVALGTLHVNKASVYGAQNSIIVKTEVSGLIDGTLYLRGRPMFDTTTNTLRVSNLGFVKQTEESLPKTVGTDWHEGLSSLLEGLLKISLGDDFAQLPQKIDKAFEGSKAGKKTDLGIRTFRFVPQKIAVRPDGLQVLIKVESKIAVQVKNL</sequence>
<dbReference type="KEGG" id="stae:HNV11_16415"/>
<reference evidence="1 2" key="1">
    <citation type="submission" date="2020-05" db="EMBL/GenBank/DDBJ databases">
        <title>Genome sequencing of Spirosoma sp. TS118.</title>
        <authorList>
            <person name="Lee J.-H."/>
            <person name="Jeong S."/>
            <person name="Zhao L."/>
            <person name="Jung J.-H."/>
            <person name="Kim M.-K."/>
            <person name="Lim S."/>
        </authorList>
    </citation>
    <scope>NUCLEOTIDE SEQUENCE [LARGE SCALE GENOMIC DNA]</scope>
    <source>
        <strain evidence="1 2">TS118</strain>
    </source>
</reference>
<accession>A0A6M5Y9A4</accession>
<gene>
    <name evidence="1" type="ORF">HNV11_16415</name>
</gene>
<keyword evidence="2" id="KW-1185">Reference proteome</keyword>
<dbReference type="InterPro" id="IPR025515">
    <property type="entry name" value="DUF4403"/>
</dbReference>
<dbReference type="EMBL" id="CP053435">
    <property type="protein sequence ID" value="QJW90847.1"/>
    <property type="molecule type" value="Genomic_DNA"/>
</dbReference>
<proteinExistence type="predicted"/>
<name>A0A6M5Y9A4_9BACT</name>
<evidence type="ECO:0000313" key="1">
    <source>
        <dbReference type="EMBL" id="QJW90847.1"/>
    </source>
</evidence>
<dbReference type="Pfam" id="PF14356">
    <property type="entry name" value="DUF4403"/>
    <property type="match status" value="1"/>
</dbReference>
<protein>
    <submittedName>
        <fullName evidence="1">DUF4403 family protein</fullName>
    </submittedName>
</protein>
<organism evidence="1 2">
    <name type="scientific">Spirosoma taeanense</name>
    <dbReference type="NCBI Taxonomy" id="2735870"/>
    <lineage>
        <taxon>Bacteria</taxon>
        <taxon>Pseudomonadati</taxon>
        <taxon>Bacteroidota</taxon>
        <taxon>Cytophagia</taxon>
        <taxon>Cytophagales</taxon>
        <taxon>Cytophagaceae</taxon>
        <taxon>Spirosoma</taxon>
    </lineage>
</organism>